<keyword evidence="3 5" id="KW-0175">Coiled coil</keyword>
<evidence type="ECO:0000313" key="9">
    <source>
        <dbReference type="Proteomes" id="UP000249700"/>
    </source>
</evidence>
<sequence length="461" mass="47833">MATISSLGIGSGLDLNGLLDQLKSAEREKLAPITQQQQSYQSQISAYGQLESALTQFQDAAAKLNEAEFFQGVTSEVTGDAVTAAGGSDAAPGRYDIEVTQLARAQSLAADGVDDKTRELDSAGTLTLSVGSDDGTTIDIAADSSLEDVRDSINASGAGVQASIVNDGDAANPYRLVLTSEATGTESQMSVSFDDGGTASELGGLLSYNGTDPDTMTQTVEAVDAALSVNGISISSQSNTVEGAVQGVTLSIAETGSATLGVERDSGAVKSAVKGFVDSYNKLQEKMADLTSFNAETGDAGELLGDSTLRSVESQLRNALGGSAGDGTFQVLSDVGISLQVDGTLELDEEKLGDAVDNDLAALSDFFTGTDEAGGLAGQVDGVLGRMLEEGGLIANSTQGLEDSIERLGERYTRTEENINDTIARYREQFAQLDSMIANMNSTSSYLTQQFDNMNAQLGRN</sequence>
<dbReference type="GO" id="GO:0071973">
    <property type="term" value="P:bacterial-type flagellum-dependent cell motility"/>
    <property type="evidence" value="ECO:0007669"/>
    <property type="project" value="TreeGrafter"/>
</dbReference>
<evidence type="ECO:0000256" key="3">
    <source>
        <dbReference type="ARBA" id="ARBA00023054"/>
    </source>
</evidence>
<keyword evidence="8" id="KW-0282">Flagellum</keyword>
<evidence type="ECO:0000256" key="1">
    <source>
        <dbReference type="ARBA" id="ARBA00009764"/>
    </source>
</evidence>
<keyword evidence="8" id="KW-0969">Cilium</keyword>
<dbReference type="Pfam" id="PF07195">
    <property type="entry name" value="FliD_C"/>
    <property type="match status" value="1"/>
</dbReference>
<dbReference type="OrthoDB" id="5980200at2"/>
<comment type="caution">
    <text evidence="8">The sequence shown here is derived from an EMBL/GenBank/DDBJ whole genome shotgun (WGS) entry which is preliminary data.</text>
</comment>
<comment type="subcellular location">
    <subcellularLocation>
        <location evidence="5">Secreted</location>
    </subcellularLocation>
    <subcellularLocation>
        <location evidence="5">Bacterial flagellum</location>
    </subcellularLocation>
</comment>
<reference evidence="8 9" key="1">
    <citation type="submission" date="2018-06" db="EMBL/GenBank/DDBJ databases">
        <title>Comparative analysis of microorganisms from saline springs in Andes Mountain Range, Colombia.</title>
        <authorList>
            <person name="Rubin E."/>
        </authorList>
    </citation>
    <scope>NUCLEOTIDE SEQUENCE [LARGE SCALE GENOMIC DNA]</scope>
    <source>
        <strain evidence="8 9">USBA-857</strain>
    </source>
</reference>
<evidence type="ECO:0000259" key="6">
    <source>
        <dbReference type="Pfam" id="PF02465"/>
    </source>
</evidence>
<feature type="domain" description="Flagellar hook-associated protein 2 C-terminal" evidence="7">
    <location>
        <begin position="222"/>
        <end position="442"/>
    </location>
</feature>
<gene>
    <name evidence="8" type="ORF">BCL93_101407</name>
</gene>
<accession>A0A328Y778</accession>
<organism evidence="8 9">
    <name type="scientific">Onishia taeanensis</name>
    <dbReference type="NCBI Taxonomy" id="284577"/>
    <lineage>
        <taxon>Bacteria</taxon>
        <taxon>Pseudomonadati</taxon>
        <taxon>Pseudomonadota</taxon>
        <taxon>Gammaproteobacteria</taxon>
        <taxon>Oceanospirillales</taxon>
        <taxon>Halomonadaceae</taxon>
        <taxon>Onishia</taxon>
    </lineage>
</organism>
<dbReference type="Pfam" id="PF02465">
    <property type="entry name" value="FliD_N"/>
    <property type="match status" value="1"/>
</dbReference>
<dbReference type="GO" id="GO:0007155">
    <property type="term" value="P:cell adhesion"/>
    <property type="evidence" value="ECO:0007669"/>
    <property type="project" value="InterPro"/>
</dbReference>
<dbReference type="GO" id="GO:0005576">
    <property type="term" value="C:extracellular region"/>
    <property type="evidence" value="ECO:0007669"/>
    <property type="project" value="UniProtKB-SubCell"/>
</dbReference>
<protein>
    <recommendedName>
        <fullName evidence="5">Flagellar hook-associated protein 2</fullName>
        <shortName evidence="5">HAP2</shortName>
    </recommendedName>
    <alternativeName>
        <fullName evidence="5">Flagellar cap protein</fullName>
    </alternativeName>
</protein>
<comment type="function">
    <text evidence="5">Required for morphogenesis and for the elongation of the flagellar filament by facilitating polymerization of the flagellin monomers at the tip of growing filament. Forms a capping structure, which prevents flagellin subunits (transported through the central channel of the flagellum) from leaking out without polymerization at the distal end.</text>
</comment>
<feature type="domain" description="Flagellar hook-associated protein 2 N-terminal" evidence="6">
    <location>
        <begin position="11"/>
        <end position="106"/>
    </location>
</feature>
<dbReference type="AlphaFoldDB" id="A0A328Y778"/>
<proteinExistence type="inferred from homology"/>
<comment type="similarity">
    <text evidence="1 5">Belongs to the FliD family.</text>
</comment>
<evidence type="ECO:0000259" key="7">
    <source>
        <dbReference type="Pfam" id="PF07195"/>
    </source>
</evidence>
<dbReference type="RefSeq" id="WP_112053436.1">
    <property type="nucleotide sequence ID" value="NZ_QLSX01000001.1"/>
</dbReference>
<dbReference type="EMBL" id="QLSX01000001">
    <property type="protein sequence ID" value="RAR64585.1"/>
    <property type="molecule type" value="Genomic_DNA"/>
</dbReference>
<comment type="subunit">
    <text evidence="2 5">Homopentamer.</text>
</comment>
<keyword evidence="4 5" id="KW-0975">Bacterial flagellum</keyword>
<evidence type="ECO:0000256" key="5">
    <source>
        <dbReference type="RuleBase" id="RU362066"/>
    </source>
</evidence>
<dbReference type="InterPro" id="IPR003481">
    <property type="entry name" value="FliD_N"/>
</dbReference>
<keyword evidence="5" id="KW-0964">Secreted</keyword>
<keyword evidence="8" id="KW-0966">Cell projection</keyword>
<dbReference type="PANTHER" id="PTHR30288:SF0">
    <property type="entry name" value="FLAGELLAR HOOK-ASSOCIATED PROTEIN 2"/>
    <property type="match status" value="1"/>
</dbReference>
<evidence type="ECO:0000256" key="2">
    <source>
        <dbReference type="ARBA" id="ARBA00011255"/>
    </source>
</evidence>
<name>A0A328Y778_9GAMM</name>
<dbReference type="GO" id="GO:0009424">
    <property type="term" value="C:bacterial-type flagellum hook"/>
    <property type="evidence" value="ECO:0007669"/>
    <property type="project" value="UniProtKB-UniRule"/>
</dbReference>
<dbReference type="Proteomes" id="UP000249700">
    <property type="component" value="Unassembled WGS sequence"/>
</dbReference>
<dbReference type="NCBIfam" id="NF005955">
    <property type="entry name" value="PRK08032.1"/>
    <property type="match status" value="1"/>
</dbReference>
<feature type="coiled-coil region" evidence="5">
    <location>
        <begin position="398"/>
        <end position="425"/>
    </location>
</feature>
<dbReference type="PANTHER" id="PTHR30288">
    <property type="entry name" value="FLAGELLAR CAP/ASSEMBLY PROTEIN FLID"/>
    <property type="match status" value="1"/>
</dbReference>
<dbReference type="Pfam" id="PF07196">
    <property type="entry name" value="Flagellin_IN"/>
    <property type="match status" value="1"/>
</dbReference>
<evidence type="ECO:0000256" key="4">
    <source>
        <dbReference type="ARBA" id="ARBA00023143"/>
    </source>
</evidence>
<dbReference type="InterPro" id="IPR040026">
    <property type="entry name" value="FliD"/>
</dbReference>
<dbReference type="InterPro" id="IPR010809">
    <property type="entry name" value="FliD_C"/>
</dbReference>
<evidence type="ECO:0000313" key="8">
    <source>
        <dbReference type="EMBL" id="RAR64585.1"/>
    </source>
</evidence>
<dbReference type="InterPro" id="IPR010810">
    <property type="entry name" value="Flagellin_hook_IN_motif"/>
</dbReference>
<dbReference type="GO" id="GO:0009421">
    <property type="term" value="C:bacterial-type flagellum filament cap"/>
    <property type="evidence" value="ECO:0007669"/>
    <property type="project" value="InterPro"/>
</dbReference>